<dbReference type="EMBL" id="OX465085">
    <property type="protein sequence ID" value="CAI9300789.1"/>
    <property type="molecule type" value="Genomic_DNA"/>
</dbReference>
<proteinExistence type="predicted"/>
<evidence type="ECO:0000313" key="3">
    <source>
        <dbReference type="Proteomes" id="UP001177003"/>
    </source>
</evidence>
<reference evidence="2" key="1">
    <citation type="submission" date="2023-04" db="EMBL/GenBank/DDBJ databases">
        <authorList>
            <person name="Vijverberg K."/>
            <person name="Xiong W."/>
            <person name="Schranz E."/>
        </authorList>
    </citation>
    <scope>NUCLEOTIDE SEQUENCE</scope>
</reference>
<keyword evidence="3" id="KW-1185">Reference proteome</keyword>
<accession>A0AA36ELW3</accession>
<sequence length="116" mass="13584">MSEGGEDVFLRCDEAFDDLFIHTPNGKQPMIQAKEDVHEQEKGSVMKVKERVTSKDLIHYGYTHANTMVDSKECYGEIEETEFKERDVQEREVEERAVEEGEVEEREREKEGLEQE</sequence>
<dbReference type="AlphaFoldDB" id="A0AA36ELW3"/>
<protein>
    <submittedName>
        <fullName evidence="2">Uncharacterized protein</fullName>
    </submittedName>
</protein>
<gene>
    <name evidence="2" type="ORF">LSALG_LOCUS39400</name>
</gene>
<evidence type="ECO:0000313" key="2">
    <source>
        <dbReference type="EMBL" id="CAI9300789.1"/>
    </source>
</evidence>
<evidence type="ECO:0000256" key="1">
    <source>
        <dbReference type="SAM" id="MobiDB-lite"/>
    </source>
</evidence>
<organism evidence="2 3">
    <name type="scientific">Lactuca saligna</name>
    <name type="common">Willowleaf lettuce</name>
    <dbReference type="NCBI Taxonomy" id="75948"/>
    <lineage>
        <taxon>Eukaryota</taxon>
        <taxon>Viridiplantae</taxon>
        <taxon>Streptophyta</taxon>
        <taxon>Embryophyta</taxon>
        <taxon>Tracheophyta</taxon>
        <taxon>Spermatophyta</taxon>
        <taxon>Magnoliopsida</taxon>
        <taxon>eudicotyledons</taxon>
        <taxon>Gunneridae</taxon>
        <taxon>Pentapetalae</taxon>
        <taxon>asterids</taxon>
        <taxon>campanulids</taxon>
        <taxon>Asterales</taxon>
        <taxon>Asteraceae</taxon>
        <taxon>Cichorioideae</taxon>
        <taxon>Cichorieae</taxon>
        <taxon>Lactucinae</taxon>
        <taxon>Lactuca</taxon>
    </lineage>
</organism>
<feature type="region of interest" description="Disordered" evidence="1">
    <location>
        <begin position="82"/>
        <end position="116"/>
    </location>
</feature>
<name>A0AA36ELW3_LACSI</name>
<dbReference type="Proteomes" id="UP001177003">
    <property type="component" value="Chromosome 9"/>
</dbReference>